<evidence type="ECO:0000313" key="2">
    <source>
        <dbReference type="EMBL" id="RAK61811.1"/>
    </source>
</evidence>
<feature type="transmembrane region" description="Helical" evidence="1">
    <location>
        <begin position="111"/>
        <end position="131"/>
    </location>
</feature>
<feature type="transmembrane region" description="Helical" evidence="1">
    <location>
        <begin position="85"/>
        <end position="105"/>
    </location>
</feature>
<feature type="transmembrane region" description="Helical" evidence="1">
    <location>
        <begin position="211"/>
        <end position="232"/>
    </location>
</feature>
<sequence length="391" mass="39929">MHATPKSSIAWIGEPPSQLQSAAVMFVGVVAVLIAGLQPQLLGGLEQEGRLTPSQLGHAATAELLTMGLAAGLAGAWLKPERLRWIGLVAGLALAAIDLLTVRVSGEAVTVMRAAAGVPSGVMMWLILGMIARAPRPERWSGVFLTVQTLAQFGLAAALTAFVVAKHGVNGGWVALAALSALAGLAALASPARYAPLAAADAPGGLPPLRGFVALGACFLFLAFIVGVWVYAEPLSKQAGHAPAVVGTAVSLSLAFQVMGGAAATVLAGRLKWFWTLLACTVIDLALLALFASLPGAPVFLAASAAFGFVWLFLMPFLVPMVIEADPSRRAAVLLGGAQLLGGSLGPLMASLLVSDTDARGAVVFGAVCLVLGMLVVTGLHLRPARQHVTV</sequence>
<keyword evidence="3" id="KW-1185">Reference proteome</keyword>
<evidence type="ECO:0000256" key="1">
    <source>
        <dbReference type="SAM" id="Phobius"/>
    </source>
</evidence>
<name>A0A328B611_9CAUL</name>
<feature type="transmembrane region" description="Helical" evidence="1">
    <location>
        <begin position="171"/>
        <end position="190"/>
    </location>
</feature>
<feature type="transmembrane region" description="Helical" evidence="1">
    <location>
        <begin position="274"/>
        <end position="294"/>
    </location>
</feature>
<proteinExistence type="predicted"/>
<dbReference type="SUPFAM" id="SSF103473">
    <property type="entry name" value="MFS general substrate transporter"/>
    <property type="match status" value="1"/>
</dbReference>
<feature type="transmembrane region" description="Helical" evidence="1">
    <location>
        <begin position="21"/>
        <end position="39"/>
    </location>
</feature>
<feature type="transmembrane region" description="Helical" evidence="1">
    <location>
        <begin position="300"/>
        <end position="319"/>
    </location>
</feature>
<dbReference type="EMBL" id="QFYP01000001">
    <property type="protein sequence ID" value="RAK61811.1"/>
    <property type="molecule type" value="Genomic_DNA"/>
</dbReference>
<dbReference type="InterPro" id="IPR036259">
    <property type="entry name" value="MFS_trans_sf"/>
</dbReference>
<comment type="caution">
    <text evidence="2">The sequence shown here is derived from an EMBL/GenBank/DDBJ whole genome shotgun (WGS) entry which is preliminary data.</text>
</comment>
<protein>
    <submittedName>
        <fullName evidence="2">MFS transporter</fullName>
    </submittedName>
</protein>
<accession>A0A328B611</accession>
<organism evidence="2 3">
    <name type="scientific">Phenylobacterium hankyongense</name>
    <dbReference type="NCBI Taxonomy" id="1813876"/>
    <lineage>
        <taxon>Bacteria</taxon>
        <taxon>Pseudomonadati</taxon>
        <taxon>Pseudomonadota</taxon>
        <taxon>Alphaproteobacteria</taxon>
        <taxon>Caulobacterales</taxon>
        <taxon>Caulobacteraceae</taxon>
        <taxon>Phenylobacterium</taxon>
    </lineage>
</organism>
<dbReference type="OrthoDB" id="7539216at2"/>
<reference evidence="3" key="1">
    <citation type="submission" date="2018-05" db="EMBL/GenBank/DDBJ databases">
        <authorList>
            <person name="Li X."/>
        </authorList>
    </citation>
    <scope>NUCLEOTIDE SEQUENCE [LARGE SCALE GENOMIC DNA]</scope>
    <source>
        <strain evidence="3">HKS-05</strain>
    </source>
</reference>
<evidence type="ECO:0000313" key="3">
    <source>
        <dbReference type="Proteomes" id="UP000249842"/>
    </source>
</evidence>
<feature type="transmembrane region" description="Helical" evidence="1">
    <location>
        <begin position="362"/>
        <end position="382"/>
    </location>
</feature>
<dbReference type="AlphaFoldDB" id="A0A328B611"/>
<feature type="transmembrane region" description="Helical" evidence="1">
    <location>
        <begin position="244"/>
        <end position="267"/>
    </location>
</feature>
<keyword evidence="1" id="KW-0812">Transmembrane</keyword>
<dbReference type="Proteomes" id="UP000249842">
    <property type="component" value="Unassembled WGS sequence"/>
</dbReference>
<feature type="transmembrane region" description="Helical" evidence="1">
    <location>
        <begin position="143"/>
        <end position="165"/>
    </location>
</feature>
<dbReference type="Gene3D" id="1.20.1250.20">
    <property type="entry name" value="MFS general substrate transporter like domains"/>
    <property type="match status" value="1"/>
</dbReference>
<keyword evidence="1" id="KW-0472">Membrane</keyword>
<feature type="transmembrane region" description="Helical" evidence="1">
    <location>
        <begin position="331"/>
        <end position="350"/>
    </location>
</feature>
<feature type="transmembrane region" description="Helical" evidence="1">
    <location>
        <begin position="59"/>
        <end position="78"/>
    </location>
</feature>
<gene>
    <name evidence="2" type="ORF">DJ021_13150</name>
</gene>
<keyword evidence="1" id="KW-1133">Transmembrane helix</keyword>